<evidence type="ECO:0000256" key="3">
    <source>
        <dbReference type="ARBA" id="ARBA00022691"/>
    </source>
</evidence>
<organism evidence="9 10">
    <name type="scientific">Candidatus Desulfatibia vada</name>
    <dbReference type="NCBI Taxonomy" id="2841696"/>
    <lineage>
        <taxon>Bacteria</taxon>
        <taxon>Pseudomonadati</taxon>
        <taxon>Thermodesulfobacteriota</taxon>
        <taxon>Desulfobacteria</taxon>
        <taxon>Desulfobacterales</taxon>
        <taxon>Desulfobacterales incertae sedis</taxon>
        <taxon>Candidatus Desulfatibia</taxon>
    </lineage>
</organism>
<dbReference type="Proteomes" id="UP000605201">
    <property type="component" value="Unassembled WGS sequence"/>
</dbReference>
<dbReference type="EMBL" id="JACNIG010000287">
    <property type="protein sequence ID" value="MBC8433290.1"/>
    <property type="molecule type" value="Genomic_DNA"/>
</dbReference>
<dbReference type="PROSITE" id="PS51918">
    <property type="entry name" value="RADICAL_SAM"/>
    <property type="match status" value="1"/>
</dbReference>
<evidence type="ECO:0000313" key="9">
    <source>
        <dbReference type="EMBL" id="MBC8433290.1"/>
    </source>
</evidence>
<evidence type="ECO:0000256" key="6">
    <source>
        <dbReference type="ARBA" id="ARBA00023014"/>
    </source>
</evidence>
<keyword evidence="6" id="KW-0411">Iron-sulfur</keyword>
<dbReference type="SMART" id="SM00729">
    <property type="entry name" value="Elp3"/>
    <property type="match status" value="1"/>
</dbReference>
<dbReference type="GO" id="GO:0003824">
    <property type="term" value="F:catalytic activity"/>
    <property type="evidence" value="ECO:0007669"/>
    <property type="project" value="InterPro"/>
</dbReference>
<evidence type="ECO:0000313" key="10">
    <source>
        <dbReference type="Proteomes" id="UP000605201"/>
    </source>
</evidence>
<name>A0A8J6P6R0_9BACT</name>
<reference evidence="9 10" key="1">
    <citation type="submission" date="2020-08" db="EMBL/GenBank/DDBJ databases">
        <title>Bridging the membrane lipid divide: bacteria of the FCB group superphylum have the potential to synthesize archaeal ether lipids.</title>
        <authorList>
            <person name="Villanueva L."/>
            <person name="Von Meijenfeldt F.A.B."/>
            <person name="Westbye A.B."/>
            <person name="Yadav S."/>
            <person name="Hopmans E.C."/>
            <person name="Dutilh B.E."/>
            <person name="Sinninghe Damste J.S."/>
        </authorList>
    </citation>
    <scope>NUCLEOTIDE SEQUENCE [LARGE SCALE GENOMIC DNA]</scope>
    <source>
        <strain evidence="9">NIOZ-UU17</strain>
    </source>
</reference>
<dbReference type="InterPro" id="IPR023404">
    <property type="entry name" value="rSAM_horseshoe"/>
</dbReference>
<evidence type="ECO:0000256" key="1">
    <source>
        <dbReference type="ARBA" id="ARBA00001966"/>
    </source>
</evidence>
<evidence type="ECO:0000259" key="8">
    <source>
        <dbReference type="PROSITE" id="PS51918"/>
    </source>
</evidence>
<keyword evidence="4" id="KW-0479">Metal-binding</keyword>
<dbReference type="GO" id="GO:0002926">
    <property type="term" value="P:tRNA wobble base 5-methoxycarbonylmethyl-2-thiouridinylation"/>
    <property type="evidence" value="ECO:0007669"/>
    <property type="project" value="TreeGrafter"/>
</dbReference>
<dbReference type="GO" id="GO:0051539">
    <property type="term" value="F:4 iron, 4 sulfur cluster binding"/>
    <property type="evidence" value="ECO:0007669"/>
    <property type="project" value="UniProtKB-KW"/>
</dbReference>
<dbReference type="PANTHER" id="PTHR11135:SF0">
    <property type="entry name" value="ELONGATOR COMPLEX PROTEIN 3"/>
    <property type="match status" value="1"/>
</dbReference>
<feature type="region of interest" description="Disordered" evidence="7">
    <location>
        <begin position="1"/>
        <end position="38"/>
    </location>
</feature>
<dbReference type="SUPFAM" id="SSF102114">
    <property type="entry name" value="Radical SAM enzymes"/>
    <property type="match status" value="1"/>
</dbReference>
<comment type="cofactor">
    <cofactor evidence="1">
        <name>[4Fe-4S] cluster</name>
        <dbReference type="ChEBI" id="CHEBI:49883"/>
    </cofactor>
</comment>
<dbReference type="GO" id="GO:0046872">
    <property type="term" value="F:metal ion binding"/>
    <property type="evidence" value="ECO:0007669"/>
    <property type="project" value="UniProtKB-KW"/>
</dbReference>
<evidence type="ECO:0000256" key="7">
    <source>
        <dbReference type="SAM" id="MobiDB-lite"/>
    </source>
</evidence>
<dbReference type="InterPro" id="IPR058240">
    <property type="entry name" value="rSAM_sf"/>
</dbReference>
<dbReference type="InterPro" id="IPR039661">
    <property type="entry name" value="ELP3"/>
</dbReference>
<evidence type="ECO:0000256" key="5">
    <source>
        <dbReference type="ARBA" id="ARBA00023004"/>
    </source>
</evidence>
<dbReference type="PANTHER" id="PTHR11135">
    <property type="entry name" value="HISTONE ACETYLTRANSFERASE-RELATED"/>
    <property type="match status" value="1"/>
</dbReference>
<dbReference type="Gene3D" id="3.80.30.20">
    <property type="entry name" value="tm_1862 like domain"/>
    <property type="match status" value="1"/>
</dbReference>
<dbReference type="SFLD" id="SFLDG01082">
    <property type="entry name" value="B12-binding_domain_containing"/>
    <property type="match status" value="1"/>
</dbReference>
<keyword evidence="2" id="KW-0004">4Fe-4S</keyword>
<accession>A0A8J6P6R0</accession>
<dbReference type="InterPro" id="IPR032432">
    <property type="entry name" value="Radical_SAM_C"/>
</dbReference>
<comment type="caution">
    <text evidence="9">The sequence shown here is derived from an EMBL/GenBank/DDBJ whole genome shotgun (WGS) entry which is preliminary data.</text>
</comment>
<dbReference type="InterPro" id="IPR006638">
    <property type="entry name" value="Elp3/MiaA/NifB-like_rSAM"/>
</dbReference>
<dbReference type="CDD" id="cd01335">
    <property type="entry name" value="Radical_SAM"/>
    <property type="match status" value="1"/>
</dbReference>
<dbReference type="AlphaFoldDB" id="A0A8J6P6R0"/>
<proteinExistence type="predicted"/>
<dbReference type="GO" id="GO:0005737">
    <property type="term" value="C:cytoplasm"/>
    <property type="evidence" value="ECO:0007669"/>
    <property type="project" value="TreeGrafter"/>
</dbReference>
<protein>
    <submittedName>
        <fullName evidence="9">Radical SAM protein</fullName>
    </submittedName>
</protein>
<feature type="domain" description="Radical SAM core" evidence="8">
    <location>
        <begin position="40"/>
        <end position="278"/>
    </location>
</feature>
<dbReference type="SFLD" id="SFLDS00029">
    <property type="entry name" value="Radical_SAM"/>
    <property type="match status" value="1"/>
</dbReference>
<dbReference type="InterPro" id="IPR007197">
    <property type="entry name" value="rSAM"/>
</dbReference>
<dbReference type="SFLD" id="SFLDG01086">
    <property type="entry name" value="elongater_protein-like"/>
    <property type="match status" value="1"/>
</dbReference>
<dbReference type="Pfam" id="PF04055">
    <property type="entry name" value="Radical_SAM"/>
    <property type="match status" value="1"/>
</dbReference>
<dbReference type="Pfam" id="PF16199">
    <property type="entry name" value="Radical_SAM_C"/>
    <property type="match status" value="1"/>
</dbReference>
<keyword evidence="3" id="KW-0949">S-adenosyl-L-methionine</keyword>
<keyword evidence="5" id="KW-0408">Iron</keyword>
<sequence>MTNNILKDAGQSGPPSNIQKSGIPEESGFPLRSNQHPASSTRPFIIPVFLPHHGCPHRCLFCNQMTITSIKKNLLDTEQLHLWINEFLKYKKKQRYPVQIAFYGGNFLGLKTDDIKRLLHEAAKFVRDGQVDSIRFSTRPDTINNQRLDAIKQYPVAAIELGVQSMDDQVLATANRGHTALDTEQAVELLKARKYTIGLQMMVGLPGDDEAKALATGRRIAGLGPDFVRIYPTVVLADSPLAAWYQQGEYAPWPLKQCVTVVKKLYLMFTNNKIPVIRMGLQSSEALEEGSTILAGPYHPAFGHLVHSEIFLDRAAAAIKPATSNHDAVTLKVHPHSLSKMRGLNNQNIEILKRKFHVKDLQIIPDSALSQNKLVVLQ</sequence>
<evidence type="ECO:0000256" key="2">
    <source>
        <dbReference type="ARBA" id="ARBA00022485"/>
    </source>
</evidence>
<evidence type="ECO:0000256" key="4">
    <source>
        <dbReference type="ARBA" id="ARBA00022723"/>
    </source>
</evidence>
<gene>
    <name evidence="9" type="ORF">H8D96_15375</name>
</gene>